<dbReference type="SMART" id="SM00273">
    <property type="entry name" value="ENTH"/>
    <property type="match status" value="1"/>
</dbReference>
<dbReference type="PANTHER" id="PTHR22951">
    <property type="entry name" value="CLATHRIN ASSEMBLY PROTEIN"/>
    <property type="match status" value="1"/>
</dbReference>
<dbReference type="SUPFAM" id="SSF89009">
    <property type="entry name" value="GAT-like domain"/>
    <property type="match status" value="1"/>
</dbReference>
<reference evidence="7" key="1">
    <citation type="submission" date="2022-02" db="EMBL/GenBank/DDBJ databases">
        <authorList>
            <person name="Henning P.M."/>
            <person name="McCubbin A.G."/>
            <person name="Shore J.S."/>
        </authorList>
    </citation>
    <scope>NUCLEOTIDE SEQUENCE</scope>
    <source>
        <strain evidence="7">F60SS</strain>
        <tissue evidence="7">Leaves</tissue>
    </source>
</reference>
<dbReference type="AlphaFoldDB" id="A0A9Q0J4X4"/>
<gene>
    <name evidence="7" type="ORF">Tsubulata_047390</name>
</gene>
<dbReference type="GO" id="GO:0030136">
    <property type="term" value="C:clathrin-coated vesicle"/>
    <property type="evidence" value="ECO:0007669"/>
    <property type="project" value="UniProtKB-SubCell"/>
</dbReference>
<dbReference type="GO" id="GO:0006900">
    <property type="term" value="P:vesicle budding from membrane"/>
    <property type="evidence" value="ECO:0007669"/>
    <property type="project" value="TreeGrafter"/>
</dbReference>
<reference evidence="7" key="2">
    <citation type="journal article" date="2023" name="Plants (Basel)">
        <title>Annotation of the Turnera subulata (Passifloraceae) Draft Genome Reveals the S-Locus Evolved after the Divergence of Turneroideae from Passifloroideae in a Stepwise Manner.</title>
        <authorList>
            <person name="Henning P.M."/>
            <person name="Roalson E.H."/>
            <person name="Mir W."/>
            <person name="McCubbin A.G."/>
            <person name="Shore J.S."/>
        </authorList>
    </citation>
    <scope>NUCLEOTIDE SEQUENCE</scope>
    <source>
        <strain evidence="7">F60SS</strain>
    </source>
</reference>
<feature type="compositionally biased region" description="Acidic residues" evidence="5">
    <location>
        <begin position="163"/>
        <end position="176"/>
    </location>
</feature>
<dbReference type="InterPro" id="IPR045192">
    <property type="entry name" value="AP180-like"/>
</dbReference>
<dbReference type="GO" id="GO:0005546">
    <property type="term" value="F:phosphatidylinositol-4,5-bisphosphate binding"/>
    <property type="evidence" value="ECO:0007669"/>
    <property type="project" value="TreeGrafter"/>
</dbReference>
<evidence type="ECO:0000256" key="2">
    <source>
        <dbReference type="ARBA" id="ARBA00004555"/>
    </source>
</evidence>
<evidence type="ECO:0000256" key="1">
    <source>
        <dbReference type="ARBA" id="ARBA00004132"/>
    </source>
</evidence>
<keyword evidence="3" id="KW-0333">Golgi apparatus</keyword>
<evidence type="ECO:0000259" key="6">
    <source>
        <dbReference type="PROSITE" id="PS50942"/>
    </source>
</evidence>
<dbReference type="InterPro" id="IPR013809">
    <property type="entry name" value="ENTH"/>
</dbReference>
<evidence type="ECO:0000256" key="5">
    <source>
        <dbReference type="SAM" id="MobiDB-lite"/>
    </source>
</evidence>
<dbReference type="GO" id="GO:0005905">
    <property type="term" value="C:clathrin-coated pit"/>
    <property type="evidence" value="ECO:0007669"/>
    <property type="project" value="TreeGrafter"/>
</dbReference>
<dbReference type="InterPro" id="IPR008942">
    <property type="entry name" value="ENTH_VHS"/>
</dbReference>
<dbReference type="GO" id="GO:0005545">
    <property type="term" value="F:1-phosphatidylinositol binding"/>
    <property type="evidence" value="ECO:0007669"/>
    <property type="project" value="InterPro"/>
</dbReference>
<keyword evidence="4" id="KW-0968">Cytoplasmic vesicle</keyword>
<accession>A0A9Q0J4X4</accession>
<name>A0A9Q0J4X4_9ROSI</name>
<sequence>MHKRLKKVFCSLKEHTTVSCAKIATVGGLCDIDLIVVKATAPDDLPLPEAFIHELLKIFSISPPSLHSFALSFTRRFDKTHSWKVALKCLLLLHRLLRSLPEHSPFRAELLSTRSNGLLSLHPCHFRDDSSSRPEDYNVFIRSYAQLLDEALDIVSLDIKASEDDEEEEEEEEQEQEEQKMPRSIQEKMKQVGRKLVLLPQLQSLLDRVMECKPGGTAGKSLIVQSAMKQIIRDSFICYTSFRREIVMVLDNLVQMPYRSCISAFGIYKKAALQANQLCEFYVWCKEKGFCGSYEYPFVDKIPEIQIRALETFLNGMWQLTESSSSPATSPSSWVESCRSTSTEEDEQEKQIVIGRSNLITTHKLAQQEKLNHDQNGFEIRNNEEVAPLIQFEEDENDNWEALLEASANSYSCSDGRNSLNMNDHDHVLRYQQVNFWKNAHDDQEEENPWQMQLYNPNPFCQADYLPMTTSLQGFLWK</sequence>
<dbReference type="OrthoDB" id="1723360at2759"/>
<dbReference type="Gene3D" id="1.25.40.90">
    <property type="match status" value="1"/>
</dbReference>
<evidence type="ECO:0000313" key="8">
    <source>
        <dbReference type="Proteomes" id="UP001141552"/>
    </source>
</evidence>
<protein>
    <recommendedName>
        <fullName evidence="6">ENTH domain-containing protein</fullName>
    </recommendedName>
</protein>
<dbReference type="GO" id="GO:0005794">
    <property type="term" value="C:Golgi apparatus"/>
    <property type="evidence" value="ECO:0007669"/>
    <property type="project" value="UniProtKB-SubCell"/>
</dbReference>
<comment type="subcellular location">
    <subcellularLocation>
        <location evidence="1">Cytoplasmic vesicle</location>
        <location evidence="1">Clathrin-coated vesicle</location>
    </subcellularLocation>
    <subcellularLocation>
        <location evidence="2">Golgi apparatus</location>
    </subcellularLocation>
</comment>
<evidence type="ECO:0000256" key="3">
    <source>
        <dbReference type="ARBA" id="ARBA00023034"/>
    </source>
</evidence>
<dbReference type="SUPFAM" id="SSF48464">
    <property type="entry name" value="ENTH/VHS domain"/>
    <property type="match status" value="1"/>
</dbReference>
<dbReference type="GO" id="GO:0048268">
    <property type="term" value="P:clathrin coat assembly"/>
    <property type="evidence" value="ECO:0007669"/>
    <property type="project" value="InterPro"/>
</dbReference>
<dbReference type="GO" id="GO:0032050">
    <property type="term" value="F:clathrin heavy chain binding"/>
    <property type="evidence" value="ECO:0007669"/>
    <property type="project" value="TreeGrafter"/>
</dbReference>
<dbReference type="EMBL" id="JAKUCV010006348">
    <property type="protein sequence ID" value="KAJ4827730.1"/>
    <property type="molecule type" value="Genomic_DNA"/>
</dbReference>
<dbReference type="GO" id="GO:0072583">
    <property type="term" value="P:clathrin-dependent endocytosis"/>
    <property type="evidence" value="ECO:0007669"/>
    <property type="project" value="InterPro"/>
</dbReference>
<feature type="domain" description="ENTH" evidence="6">
    <location>
        <begin position="24"/>
        <end position="162"/>
    </location>
</feature>
<dbReference type="Pfam" id="PF07651">
    <property type="entry name" value="ANTH"/>
    <property type="match status" value="1"/>
</dbReference>
<proteinExistence type="predicted"/>
<evidence type="ECO:0000256" key="4">
    <source>
        <dbReference type="ARBA" id="ARBA00023329"/>
    </source>
</evidence>
<dbReference type="FunFam" id="1.20.58.150:FF:000005">
    <property type="entry name" value="putative clathrin assembly protein At2g25430"/>
    <property type="match status" value="1"/>
</dbReference>
<dbReference type="GO" id="GO:0000149">
    <property type="term" value="F:SNARE binding"/>
    <property type="evidence" value="ECO:0007669"/>
    <property type="project" value="TreeGrafter"/>
</dbReference>
<dbReference type="Proteomes" id="UP001141552">
    <property type="component" value="Unassembled WGS sequence"/>
</dbReference>
<evidence type="ECO:0000313" key="7">
    <source>
        <dbReference type="EMBL" id="KAJ4827730.1"/>
    </source>
</evidence>
<dbReference type="InterPro" id="IPR011417">
    <property type="entry name" value="ANTH_dom"/>
</dbReference>
<dbReference type="PANTHER" id="PTHR22951:SF22">
    <property type="entry name" value="ENTH DOMAIN-CONTAINING PROTEIN"/>
    <property type="match status" value="1"/>
</dbReference>
<keyword evidence="8" id="KW-1185">Reference proteome</keyword>
<dbReference type="PROSITE" id="PS50942">
    <property type="entry name" value="ENTH"/>
    <property type="match status" value="1"/>
</dbReference>
<dbReference type="InterPro" id="IPR014712">
    <property type="entry name" value="ANTH_dom_sf"/>
</dbReference>
<organism evidence="7 8">
    <name type="scientific">Turnera subulata</name>
    <dbReference type="NCBI Taxonomy" id="218843"/>
    <lineage>
        <taxon>Eukaryota</taxon>
        <taxon>Viridiplantae</taxon>
        <taxon>Streptophyta</taxon>
        <taxon>Embryophyta</taxon>
        <taxon>Tracheophyta</taxon>
        <taxon>Spermatophyta</taxon>
        <taxon>Magnoliopsida</taxon>
        <taxon>eudicotyledons</taxon>
        <taxon>Gunneridae</taxon>
        <taxon>Pentapetalae</taxon>
        <taxon>rosids</taxon>
        <taxon>fabids</taxon>
        <taxon>Malpighiales</taxon>
        <taxon>Passifloraceae</taxon>
        <taxon>Turnera</taxon>
    </lineage>
</organism>
<feature type="region of interest" description="Disordered" evidence="5">
    <location>
        <begin position="163"/>
        <end position="185"/>
    </location>
</feature>
<dbReference type="Gene3D" id="1.20.58.150">
    <property type="entry name" value="ANTH domain"/>
    <property type="match status" value="1"/>
</dbReference>
<comment type="caution">
    <text evidence="7">The sequence shown here is derived from an EMBL/GenBank/DDBJ whole genome shotgun (WGS) entry which is preliminary data.</text>
</comment>